<dbReference type="PANTHER" id="PTHR14742:SF0">
    <property type="entry name" value="RIBONUCLEASE P PROTEIN SUBUNIT P21"/>
    <property type="match status" value="1"/>
</dbReference>
<keyword evidence="3" id="KW-0862">Zinc</keyword>
<dbReference type="Pfam" id="PF04032">
    <property type="entry name" value="Rpr2"/>
    <property type="match status" value="1"/>
</dbReference>
<evidence type="ECO:0000256" key="1">
    <source>
        <dbReference type="ARBA" id="ARBA00022694"/>
    </source>
</evidence>
<dbReference type="GO" id="GO:0046872">
    <property type="term" value="F:metal ion binding"/>
    <property type="evidence" value="ECO:0007669"/>
    <property type="project" value="UniProtKB-KW"/>
</dbReference>
<keyword evidence="6" id="KW-1185">Reference proteome</keyword>
<evidence type="ECO:0000256" key="2">
    <source>
        <dbReference type="ARBA" id="ARBA00022723"/>
    </source>
</evidence>
<dbReference type="STRING" id="4955.A0A1G4MI69"/>
<protein>
    <submittedName>
        <fullName evidence="5">LAFE_0G11804g1_1</fullName>
    </submittedName>
</protein>
<keyword evidence="1" id="KW-0819">tRNA processing</keyword>
<evidence type="ECO:0000256" key="3">
    <source>
        <dbReference type="ARBA" id="ARBA00022833"/>
    </source>
</evidence>
<dbReference type="GO" id="GO:0008033">
    <property type="term" value="P:tRNA processing"/>
    <property type="evidence" value="ECO:0007669"/>
    <property type="project" value="UniProtKB-KW"/>
</dbReference>
<dbReference type="Gene3D" id="6.20.50.20">
    <property type="match status" value="1"/>
</dbReference>
<dbReference type="OrthoDB" id="128536at2759"/>
<organism evidence="5 6">
    <name type="scientific">Lachancea fermentati</name>
    <name type="common">Zygosaccharomyces fermentati</name>
    <dbReference type="NCBI Taxonomy" id="4955"/>
    <lineage>
        <taxon>Eukaryota</taxon>
        <taxon>Fungi</taxon>
        <taxon>Dikarya</taxon>
        <taxon>Ascomycota</taxon>
        <taxon>Saccharomycotina</taxon>
        <taxon>Saccharomycetes</taxon>
        <taxon>Saccharomycetales</taxon>
        <taxon>Saccharomycetaceae</taxon>
        <taxon>Lachancea</taxon>
    </lineage>
</organism>
<evidence type="ECO:0000256" key="4">
    <source>
        <dbReference type="ARBA" id="ARBA00038402"/>
    </source>
</evidence>
<dbReference type="AlphaFoldDB" id="A0A1G4MI69"/>
<dbReference type="OMA" id="CKKCHRI"/>
<proteinExistence type="inferred from homology"/>
<dbReference type="GO" id="GO:0005655">
    <property type="term" value="C:nucleolar ribonuclease P complex"/>
    <property type="evidence" value="ECO:0007669"/>
    <property type="project" value="TreeGrafter"/>
</dbReference>
<name>A0A1G4MI69_LACFM</name>
<reference evidence="5 6" key="1">
    <citation type="submission" date="2016-03" db="EMBL/GenBank/DDBJ databases">
        <authorList>
            <person name="Devillers H."/>
        </authorList>
    </citation>
    <scope>NUCLEOTIDE SEQUENCE [LARGE SCALE GENOMIC DNA]</scope>
    <source>
        <strain evidence="5">CBS 6772</strain>
    </source>
</reference>
<accession>A0A1G4MI69</accession>
<evidence type="ECO:0000313" key="5">
    <source>
        <dbReference type="EMBL" id="SCW03498.1"/>
    </source>
</evidence>
<dbReference type="InterPro" id="IPR007175">
    <property type="entry name" value="Rpr2/Snm1/Rpp21"/>
</dbReference>
<gene>
    <name evidence="5" type="ORF">LAFE_0G11804G</name>
</gene>
<dbReference type="PANTHER" id="PTHR14742">
    <property type="entry name" value="RIBONUCLEASE P SUBUNIT P21"/>
    <property type="match status" value="1"/>
</dbReference>
<sequence length="155" mass="17679">MAKPKKGKKVNIDAHGTILIPVPKSIPNREHLQRLNYLYQLSTFQTMEIQQDKANSLARMYAKNLDLIQKKTKCGLTPGLKRTMCKKCHRTLIPTKTVKHRIVNNSRRGCKSNDILMAECVCGAVKRFPVGRNPSYETYCERDGNLHLLSAGRER</sequence>
<comment type="similarity">
    <text evidence="4">Belongs to the eukaryotic/archaeal RNase P protein component 4 family.</text>
</comment>
<dbReference type="Proteomes" id="UP000190831">
    <property type="component" value="Chromosome G"/>
</dbReference>
<dbReference type="EMBL" id="LT598486">
    <property type="protein sequence ID" value="SCW03498.1"/>
    <property type="molecule type" value="Genomic_DNA"/>
</dbReference>
<keyword evidence="2" id="KW-0479">Metal-binding</keyword>
<evidence type="ECO:0000313" key="6">
    <source>
        <dbReference type="Proteomes" id="UP000190831"/>
    </source>
</evidence>